<accession>A0AAD9RP63</accession>
<dbReference type="EMBL" id="JAIFRP010000030">
    <property type="protein sequence ID" value="KAK2583329.1"/>
    <property type="molecule type" value="Genomic_DNA"/>
</dbReference>
<evidence type="ECO:0000313" key="2">
    <source>
        <dbReference type="Proteomes" id="UP001258017"/>
    </source>
</evidence>
<dbReference type="Proteomes" id="UP001258017">
    <property type="component" value="Unassembled WGS sequence"/>
</dbReference>
<organism evidence="1 2">
    <name type="scientific">Odynerus spinipes</name>
    <dbReference type="NCBI Taxonomy" id="1348599"/>
    <lineage>
        <taxon>Eukaryota</taxon>
        <taxon>Metazoa</taxon>
        <taxon>Ecdysozoa</taxon>
        <taxon>Arthropoda</taxon>
        <taxon>Hexapoda</taxon>
        <taxon>Insecta</taxon>
        <taxon>Pterygota</taxon>
        <taxon>Neoptera</taxon>
        <taxon>Endopterygota</taxon>
        <taxon>Hymenoptera</taxon>
        <taxon>Apocrita</taxon>
        <taxon>Aculeata</taxon>
        <taxon>Vespoidea</taxon>
        <taxon>Vespidae</taxon>
        <taxon>Eumeninae</taxon>
        <taxon>Odynerus</taxon>
    </lineage>
</organism>
<reference evidence="1" key="1">
    <citation type="submission" date="2021-08" db="EMBL/GenBank/DDBJ databases">
        <authorList>
            <person name="Misof B."/>
            <person name="Oliver O."/>
            <person name="Podsiadlowski L."/>
            <person name="Donath A."/>
            <person name="Peters R."/>
            <person name="Mayer C."/>
            <person name="Rust J."/>
            <person name="Gunkel S."/>
            <person name="Lesny P."/>
            <person name="Martin S."/>
            <person name="Oeyen J.P."/>
            <person name="Petersen M."/>
            <person name="Panagiotis P."/>
            <person name="Wilbrandt J."/>
            <person name="Tanja T."/>
        </authorList>
    </citation>
    <scope>NUCLEOTIDE SEQUENCE</scope>
    <source>
        <strain evidence="1">GBR_01_08_01A</strain>
        <tissue evidence="1">Thorax + abdomen</tissue>
    </source>
</reference>
<dbReference type="AlphaFoldDB" id="A0AAD9RP63"/>
<reference evidence="1" key="2">
    <citation type="journal article" date="2023" name="Commun. Biol.">
        <title>Intrasexual cuticular hydrocarbon dimorphism in a wasp sheds light on hydrocarbon biosynthesis genes in Hymenoptera.</title>
        <authorList>
            <person name="Moris V.C."/>
            <person name="Podsiadlowski L."/>
            <person name="Martin S."/>
            <person name="Oeyen J.P."/>
            <person name="Donath A."/>
            <person name="Petersen M."/>
            <person name="Wilbrandt J."/>
            <person name="Misof B."/>
            <person name="Liedtke D."/>
            <person name="Thamm M."/>
            <person name="Scheiner R."/>
            <person name="Schmitt T."/>
            <person name="Niehuis O."/>
        </authorList>
    </citation>
    <scope>NUCLEOTIDE SEQUENCE</scope>
    <source>
        <strain evidence="1">GBR_01_08_01A</strain>
    </source>
</reference>
<comment type="caution">
    <text evidence="1">The sequence shown here is derived from an EMBL/GenBank/DDBJ whole genome shotgun (WGS) entry which is preliminary data.</text>
</comment>
<evidence type="ECO:0000313" key="1">
    <source>
        <dbReference type="EMBL" id="KAK2583329.1"/>
    </source>
</evidence>
<gene>
    <name evidence="1" type="ORF">KPH14_009330</name>
</gene>
<name>A0AAD9RP63_9HYME</name>
<protein>
    <submittedName>
        <fullName evidence="1">Uncharacterized protein</fullName>
    </submittedName>
</protein>
<proteinExistence type="predicted"/>
<sequence length="167" mass="18893">MTEEEKQEKTAPFYEDELVDYAQDVDPFSSKNDLADSDLDREDIGEFQGEWYDSIPSVEASSGELAEALSDVCTCPQREVERTPTPPPTPDPVDEFVKRMEAEIEKCQLGRFYRIDGIGEPVSEERVTAVGLWLGECARRQEGLVGPRNIKHFLCPNLQDDEDCQCI</sequence>
<keyword evidence="2" id="KW-1185">Reference proteome</keyword>